<organism evidence="1 2">
    <name type="scientific">Corallococcus carmarthensis</name>
    <dbReference type="NCBI Taxonomy" id="2316728"/>
    <lineage>
        <taxon>Bacteria</taxon>
        <taxon>Pseudomonadati</taxon>
        <taxon>Myxococcota</taxon>
        <taxon>Myxococcia</taxon>
        <taxon>Myxococcales</taxon>
        <taxon>Cystobacterineae</taxon>
        <taxon>Myxococcaceae</taxon>
        <taxon>Corallococcus</taxon>
    </lineage>
</organism>
<sequence length="131" mass="14189">MAASFELPPETPTEAVTLATAGFEEMQRFVAVTALGMCRAMALGTLSPAYACSRLLGPALLSRLEAMEVHPELRHAIHLATELEDVARLAPEALSGSLTEIEGKLLKVLADLPPPRSDDEKWLVTSRHQDE</sequence>
<gene>
    <name evidence="1" type="ORF">D7X32_05315</name>
</gene>
<dbReference type="RefSeq" id="WP_120601406.1">
    <property type="nucleotide sequence ID" value="NZ_RAWE01000011.1"/>
</dbReference>
<proteinExistence type="predicted"/>
<keyword evidence="2" id="KW-1185">Reference proteome</keyword>
<accession>A0A3A8KEG8</accession>
<comment type="caution">
    <text evidence="1">The sequence shown here is derived from an EMBL/GenBank/DDBJ whole genome shotgun (WGS) entry which is preliminary data.</text>
</comment>
<dbReference type="Pfam" id="PF13108">
    <property type="entry name" value="DUF3969"/>
    <property type="match status" value="1"/>
</dbReference>
<evidence type="ECO:0000313" key="2">
    <source>
        <dbReference type="Proteomes" id="UP000268313"/>
    </source>
</evidence>
<evidence type="ECO:0000313" key="1">
    <source>
        <dbReference type="EMBL" id="RKH06350.1"/>
    </source>
</evidence>
<reference evidence="2" key="1">
    <citation type="submission" date="2018-09" db="EMBL/GenBank/DDBJ databases">
        <authorList>
            <person name="Livingstone P.G."/>
            <person name="Whitworth D.E."/>
        </authorList>
    </citation>
    <scope>NUCLEOTIDE SEQUENCE [LARGE SCALE GENOMIC DNA]</scope>
    <source>
        <strain evidence="2">CA043D</strain>
    </source>
</reference>
<dbReference type="Proteomes" id="UP000268313">
    <property type="component" value="Unassembled WGS sequence"/>
</dbReference>
<dbReference type="EMBL" id="RAWE01000011">
    <property type="protein sequence ID" value="RKH06350.1"/>
    <property type="molecule type" value="Genomic_DNA"/>
</dbReference>
<dbReference type="AlphaFoldDB" id="A0A3A8KEG8"/>
<protein>
    <submittedName>
        <fullName evidence="1">DUF3969 family protein</fullName>
    </submittedName>
</protein>
<name>A0A3A8KEG8_9BACT</name>
<dbReference type="InterPro" id="IPR025083">
    <property type="entry name" value="DUF3969"/>
</dbReference>
<dbReference type="OrthoDB" id="5515923at2"/>